<evidence type="ECO:0000313" key="2">
    <source>
        <dbReference type="Proteomes" id="UP000664277"/>
    </source>
</evidence>
<evidence type="ECO:0000313" key="1">
    <source>
        <dbReference type="EMBL" id="MBN8662879.1"/>
    </source>
</evidence>
<accession>A0A8J7P9F8</accession>
<name>A0A8J7P9F8_9BACT</name>
<dbReference type="Proteomes" id="UP000664277">
    <property type="component" value="Unassembled WGS sequence"/>
</dbReference>
<dbReference type="EMBL" id="JAFLCK010000061">
    <property type="protein sequence ID" value="MBN8662879.1"/>
    <property type="molecule type" value="Genomic_DNA"/>
</dbReference>
<protein>
    <submittedName>
        <fullName evidence="1">Uncharacterized protein</fullName>
    </submittedName>
</protein>
<comment type="caution">
    <text evidence="1">The sequence shown here is derived from an EMBL/GenBank/DDBJ whole genome shotgun (WGS) entry which is preliminary data.</text>
</comment>
<sequence length="99" mass="11487">MSSSTFKLFHKNTLIGTITNSSLDGLEMLGDIQLTKEADEFKPIFDFFLVEENLEQEPPFPEEKLWNWFVVDQAGNREEIGLPHIEGKDISWRFIGVRK</sequence>
<reference evidence="1" key="1">
    <citation type="submission" date="2021-02" db="EMBL/GenBank/DDBJ databases">
        <title>Genome-Resolved Metagenomics of a Microbial Community Performing Photosynthetic Biological Nutrient Removal.</title>
        <authorList>
            <person name="Mcdaniel E.A."/>
        </authorList>
    </citation>
    <scope>NUCLEOTIDE SEQUENCE</scope>
    <source>
        <strain evidence="1">UWPOB_OBS1</strain>
    </source>
</reference>
<gene>
    <name evidence="1" type="ORF">J0M35_21105</name>
</gene>
<proteinExistence type="predicted"/>
<dbReference type="AlphaFoldDB" id="A0A8J7P9F8"/>
<organism evidence="1 2">
    <name type="scientific">Candidatus Obscuribacter phosphatis</name>
    <dbReference type="NCBI Taxonomy" id="1906157"/>
    <lineage>
        <taxon>Bacteria</taxon>
        <taxon>Bacillati</taxon>
        <taxon>Candidatus Melainabacteria</taxon>
        <taxon>Candidatus Obscuribacterales</taxon>
        <taxon>Candidatus Obscuribacteraceae</taxon>
        <taxon>Candidatus Obscuribacter</taxon>
    </lineage>
</organism>